<evidence type="ECO:0000256" key="3">
    <source>
        <dbReference type="ARBA" id="ARBA00004763"/>
    </source>
</evidence>
<dbReference type="InterPro" id="IPR000489">
    <property type="entry name" value="Pterin-binding_dom"/>
</dbReference>
<keyword evidence="7" id="KW-0460">Magnesium</keyword>
<dbReference type="CDD" id="cd00739">
    <property type="entry name" value="DHPS"/>
    <property type="match status" value="1"/>
</dbReference>
<dbReference type="InterPro" id="IPR006390">
    <property type="entry name" value="DHP_synth_dom"/>
</dbReference>
<proteinExistence type="predicted"/>
<keyword evidence="8" id="KW-0289">Folate biosynthesis</keyword>
<keyword evidence="6" id="KW-0479">Metal-binding</keyword>
<dbReference type="EMBL" id="CP136864">
    <property type="protein sequence ID" value="WOJ95262.1"/>
    <property type="molecule type" value="Genomic_DNA"/>
</dbReference>
<dbReference type="Pfam" id="PF00809">
    <property type="entry name" value="Pterin_bind"/>
    <property type="match status" value="1"/>
</dbReference>
<name>A0ABZ0I6Y4_9GAMM</name>
<evidence type="ECO:0000256" key="6">
    <source>
        <dbReference type="ARBA" id="ARBA00022723"/>
    </source>
</evidence>
<evidence type="ECO:0000256" key="1">
    <source>
        <dbReference type="ARBA" id="ARBA00000012"/>
    </source>
</evidence>
<evidence type="ECO:0000259" key="9">
    <source>
        <dbReference type="PROSITE" id="PS50972"/>
    </source>
</evidence>
<dbReference type="NCBIfam" id="TIGR01496">
    <property type="entry name" value="DHPS"/>
    <property type="match status" value="1"/>
</dbReference>
<evidence type="ECO:0000256" key="5">
    <source>
        <dbReference type="ARBA" id="ARBA00022679"/>
    </source>
</evidence>
<keyword evidence="5 10" id="KW-0808">Transferase</keyword>
<dbReference type="InterPro" id="IPR045031">
    <property type="entry name" value="DHP_synth-like"/>
</dbReference>
<feature type="domain" description="Pterin-binding" evidence="9">
    <location>
        <begin position="1"/>
        <end position="255"/>
    </location>
</feature>
<reference evidence="10 11" key="1">
    <citation type="submission" date="2023-10" db="EMBL/GenBank/DDBJ databases">
        <title>Two novel species belonging to the OM43/NOR5 clade.</title>
        <authorList>
            <person name="Park M."/>
        </authorList>
    </citation>
    <scope>NUCLEOTIDE SEQUENCE [LARGE SCALE GENOMIC DNA]</scope>
    <source>
        <strain evidence="10 11">IMCC43200</strain>
    </source>
</reference>
<dbReference type="Proteomes" id="UP001626537">
    <property type="component" value="Chromosome"/>
</dbReference>
<organism evidence="10 11">
    <name type="scientific">Congregibacter variabilis</name>
    <dbReference type="NCBI Taxonomy" id="3081200"/>
    <lineage>
        <taxon>Bacteria</taxon>
        <taxon>Pseudomonadati</taxon>
        <taxon>Pseudomonadota</taxon>
        <taxon>Gammaproteobacteria</taxon>
        <taxon>Cellvibrionales</taxon>
        <taxon>Halieaceae</taxon>
        <taxon>Congregibacter</taxon>
    </lineage>
</organism>
<dbReference type="EC" id="2.5.1.15" evidence="4"/>
<evidence type="ECO:0000313" key="11">
    <source>
        <dbReference type="Proteomes" id="UP001626537"/>
    </source>
</evidence>
<evidence type="ECO:0000313" key="10">
    <source>
        <dbReference type="EMBL" id="WOJ95262.1"/>
    </source>
</evidence>
<dbReference type="PROSITE" id="PS00793">
    <property type="entry name" value="DHPS_2"/>
    <property type="match status" value="1"/>
</dbReference>
<dbReference type="RefSeq" id="WP_407349894.1">
    <property type="nucleotide sequence ID" value="NZ_CP136864.1"/>
</dbReference>
<comment type="pathway">
    <text evidence="3">Cofactor biosynthesis; tetrahydrofolate biosynthesis; 7,8-dihydrofolate from 2-amino-4-hydroxy-6-hydroxymethyl-7,8-dihydropteridine diphosphate and 4-aminobenzoate: step 1/2.</text>
</comment>
<evidence type="ECO:0000256" key="2">
    <source>
        <dbReference type="ARBA" id="ARBA00001946"/>
    </source>
</evidence>
<accession>A0ABZ0I6Y4</accession>
<keyword evidence="11" id="KW-1185">Reference proteome</keyword>
<protein>
    <recommendedName>
        <fullName evidence="4">dihydropteroate synthase</fullName>
        <ecNumber evidence="4">2.5.1.15</ecNumber>
    </recommendedName>
</protein>
<evidence type="ECO:0000256" key="4">
    <source>
        <dbReference type="ARBA" id="ARBA00012458"/>
    </source>
</evidence>
<dbReference type="GO" id="GO:0004156">
    <property type="term" value="F:dihydropteroate synthase activity"/>
    <property type="evidence" value="ECO:0007669"/>
    <property type="project" value="UniProtKB-EC"/>
</dbReference>
<dbReference type="Gene3D" id="3.20.20.20">
    <property type="entry name" value="Dihydropteroate synthase-like"/>
    <property type="match status" value="1"/>
</dbReference>
<dbReference type="SUPFAM" id="SSF51717">
    <property type="entry name" value="Dihydropteroate synthetase-like"/>
    <property type="match status" value="1"/>
</dbReference>
<gene>
    <name evidence="10" type="primary">folP</name>
    <name evidence="10" type="ORF">R0135_08725</name>
</gene>
<comment type="catalytic activity">
    <reaction evidence="1">
        <text>(7,8-dihydropterin-6-yl)methyl diphosphate + 4-aminobenzoate = 7,8-dihydropteroate + diphosphate</text>
        <dbReference type="Rhea" id="RHEA:19949"/>
        <dbReference type="ChEBI" id="CHEBI:17836"/>
        <dbReference type="ChEBI" id="CHEBI:17839"/>
        <dbReference type="ChEBI" id="CHEBI:33019"/>
        <dbReference type="ChEBI" id="CHEBI:72950"/>
        <dbReference type="EC" id="2.5.1.15"/>
    </reaction>
</comment>
<dbReference type="PROSITE" id="PS50972">
    <property type="entry name" value="PTERIN_BINDING"/>
    <property type="match status" value="1"/>
</dbReference>
<comment type="cofactor">
    <cofactor evidence="2">
        <name>Mg(2+)</name>
        <dbReference type="ChEBI" id="CHEBI:18420"/>
    </cofactor>
</comment>
<evidence type="ECO:0000256" key="7">
    <source>
        <dbReference type="ARBA" id="ARBA00022842"/>
    </source>
</evidence>
<dbReference type="PANTHER" id="PTHR20941:SF1">
    <property type="entry name" value="FOLIC ACID SYNTHESIS PROTEIN FOL1"/>
    <property type="match status" value="1"/>
</dbReference>
<sequence length="266" mass="27979">MGVLNITPDSFSDGGRWLVDGRADLDALCREAVAMVDAGASILDIGGESTRPGATPVSEQQELDRVLPVFEALSRECDAVLSLDSSTPAVMRAAASAGAGLLNDVRAFARDGALEAAAELGLPLCLMHMQGQPNTMQQAPQYQDVLTEVQGFLELRVSACVSAGVPRSQIVIDPGFGFGKTLEHNLSLLARLDLLAGMGFPVMAGLSRKSLIAKLTGREIDDRLPGSLALAMLAAQNGASILRVHDVAETADVLRILEAVRNVHTP</sequence>
<evidence type="ECO:0000256" key="8">
    <source>
        <dbReference type="ARBA" id="ARBA00022909"/>
    </source>
</evidence>
<dbReference type="InterPro" id="IPR011005">
    <property type="entry name" value="Dihydropteroate_synth-like_sf"/>
</dbReference>
<dbReference type="PANTHER" id="PTHR20941">
    <property type="entry name" value="FOLATE SYNTHESIS PROTEINS"/>
    <property type="match status" value="1"/>
</dbReference>